<name>A0AAE9XPC3_9PROT</name>
<comment type="similarity">
    <text evidence="1">Belongs to the transglycosylase Slt family.</text>
</comment>
<dbReference type="KEGG" id="gso:PH603_14525"/>
<evidence type="ECO:0000256" key="2">
    <source>
        <dbReference type="ARBA" id="ARBA00009387"/>
    </source>
</evidence>
<dbReference type="EMBL" id="CP116805">
    <property type="protein sequence ID" value="WCL53752.1"/>
    <property type="molecule type" value="Genomic_DNA"/>
</dbReference>
<dbReference type="SUPFAM" id="SSF53955">
    <property type="entry name" value="Lysozyme-like"/>
    <property type="match status" value="1"/>
</dbReference>
<dbReference type="CDD" id="cd13401">
    <property type="entry name" value="Slt70-like"/>
    <property type="match status" value="1"/>
</dbReference>
<dbReference type="GO" id="GO:0042597">
    <property type="term" value="C:periplasmic space"/>
    <property type="evidence" value="ECO:0007669"/>
    <property type="project" value="InterPro"/>
</dbReference>
<feature type="domain" description="Transglycosylase SLT" evidence="6">
    <location>
        <begin position="437"/>
        <end position="545"/>
    </location>
</feature>
<accession>A0AAE9XPC3</accession>
<dbReference type="InterPro" id="IPR023346">
    <property type="entry name" value="Lysozyme-like_dom_sf"/>
</dbReference>
<evidence type="ECO:0000256" key="1">
    <source>
        <dbReference type="ARBA" id="ARBA00007734"/>
    </source>
</evidence>
<evidence type="ECO:0000256" key="4">
    <source>
        <dbReference type="SAM" id="MobiDB-lite"/>
    </source>
</evidence>
<dbReference type="Gene3D" id="1.10.530.10">
    <property type="match status" value="1"/>
</dbReference>
<proteinExistence type="inferred from homology"/>
<evidence type="ECO:0000259" key="6">
    <source>
        <dbReference type="Pfam" id="PF01464"/>
    </source>
</evidence>
<dbReference type="Gene3D" id="1.25.20.10">
    <property type="entry name" value="Bacterial muramidases"/>
    <property type="match status" value="1"/>
</dbReference>
<organism evidence="7 8">
    <name type="scientific">Gimibacter soli</name>
    <dbReference type="NCBI Taxonomy" id="3024400"/>
    <lineage>
        <taxon>Bacteria</taxon>
        <taxon>Pseudomonadati</taxon>
        <taxon>Pseudomonadota</taxon>
        <taxon>Alphaproteobacteria</taxon>
        <taxon>Kordiimonadales</taxon>
        <taxon>Temperatibacteraceae</taxon>
        <taxon>Gimibacter</taxon>
    </lineage>
</organism>
<dbReference type="PANTHER" id="PTHR37423:SF2">
    <property type="entry name" value="MEMBRANE-BOUND LYTIC MUREIN TRANSGLYCOSYLASE C"/>
    <property type="match status" value="1"/>
</dbReference>
<dbReference type="AlphaFoldDB" id="A0AAE9XPC3"/>
<dbReference type="GO" id="GO:0004553">
    <property type="term" value="F:hydrolase activity, hydrolyzing O-glycosyl compounds"/>
    <property type="evidence" value="ECO:0007669"/>
    <property type="project" value="InterPro"/>
</dbReference>
<dbReference type="Pfam" id="PF01464">
    <property type="entry name" value="SLT"/>
    <property type="match status" value="1"/>
</dbReference>
<dbReference type="Proteomes" id="UP001217500">
    <property type="component" value="Chromosome"/>
</dbReference>
<dbReference type="InterPro" id="IPR008939">
    <property type="entry name" value="Lytic_TGlycosylase_superhlx_U"/>
</dbReference>
<feature type="region of interest" description="Disordered" evidence="4">
    <location>
        <begin position="142"/>
        <end position="173"/>
    </location>
</feature>
<evidence type="ECO:0000256" key="5">
    <source>
        <dbReference type="SAM" id="SignalP"/>
    </source>
</evidence>
<sequence>MKTWRIGKWRNSCLGLTLAAALVQPALGADAPAPVAVAAASTAPAASMPITVAVPKALSDEDRARYERIFALVNAANWKAMDAEVAKLKDKSLMGHVLYGKLMHPTGYRSTYADLSGWLEMYPDHPNAWLIYKLAKRRQGKAKPPRLPVDPQYPNVTGHTGNKGLPVPKRSKASSREVALLKSQVRTYVKSGQPERAEKLFWVTDDKKIMAGHERAALLERIAASYYYQGNDKRAKFTAGLAAKTDRKNEPTADWTAGLASWRLGDYESAYKHFAEMKGSSKRLSSWLAAGGRFWAARAAYRTGRDDKAEEFLRSAALEYPETFYGLLAARQLGIQPKFDWSLPPLTPSGLENLSRFPSTHRALALRELGRDDMADEELRLLWGRQGTAVQDDLLALTAQINLPNLQMRLSRAGGGKVKVPTGARFPLPDWEPVDGFRIDRALIYAMVRQESDFRIQAQSYAGARGLMQVMPATASYLTRDKTLFKRNQHRLYEPEFNIAVGQYYVEYLHDNDVVGGDLLKLLAAYNGGPGTLKRWVGEVRFQNDPLLFVESLTFHQTRDYIEKVMANLWMYRMKMGQTTASLDALAAGKWPGLEHFDEDVQVARANGDARPPATRQLGRDAK</sequence>
<keyword evidence="8" id="KW-1185">Reference proteome</keyword>
<comment type="similarity">
    <text evidence="2">Belongs to the virb1 family.</text>
</comment>
<feature type="chain" id="PRO_5041963109" evidence="5">
    <location>
        <begin position="29"/>
        <end position="623"/>
    </location>
</feature>
<dbReference type="RefSeq" id="WP_289503326.1">
    <property type="nucleotide sequence ID" value="NZ_CP116805.1"/>
</dbReference>
<gene>
    <name evidence="7" type="ORF">PH603_14525</name>
</gene>
<reference evidence="7" key="1">
    <citation type="submission" date="2023-01" db="EMBL/GenBank/DDBJ databases">
        <title>The genome sequence of Kordiimonadaceae bacterium 6D33.</title>
        <authorList>
            <person name="Liu Y."/>
        </authorList>
    </citation>
    <scope>NUCLEOTIDE SEQUENCE</scope>
    <source>
        <strain evidence="7">6D33</strain>
    </source>
</reference>
<keyword evidence="3 5" id="KW-0732">Signal</keyword>
<evidence type="ECO:0000313" key="8">
    <source>
        <dbReference type="Proteomes" id="UP001217500"/>
    </source>
</evidence>
<evidence type="ECO:0000313" key="7">
    <source>
        <dbReference type="EMBL" id="WCL53752.1"/>
    </source>
</evidence>
<evidence type="ECO:0000256" key="3">
    <source>
        <dbReference type="ARBA" id="ARBA00022729"/>
    </source>
</evidence>
<feature type="signal peptide" evidence="5">
    <location>
        <begin position="1"/>
        <end position="28"/>
    </location>
</feature>
<dbReference type="SUPFAM" id="SSF48435">
    <property type="entry name" value="Bacterial muramidases"/>
    <property type="match status" value="1"/>
</dbReference>
<dbReference type="PANTHER" id="PTHR37423">
    <property type="entry name" value="SOLUBLE LYTIC MUREIN TRANSGLYCOSYLASE-RELATED"/>
    <property type="match status" value="1"/>
</dbReference>
<protein>
    <submittedName>
        <fullName evidence="7">Lytic transglycosylase domain-containing protein</fullName>
    </submittedName>
</protein>
<dbReference type="InterPro" id="IPR008258">
    <property type="entry name" value="Transglycosylase_SLT_dom_1"/>
</dbReference>